<comment type="caution">
    <text evidence="6">The sequence shown here is derived from an EMBL/GenBank/DDBJ whole genome shotgun (WGS) entry which is preliminary data.</text>
</comment>
<feature type="binding site" evidence="3">
    <location>
        <begin position="64"/>
        <end position="71"/>
    </location>
    <ligand>
        <name>GTP</name>
        <dbReference type="ChEBI" id="CHEBI:37565"/>
    </ligand>
</feature>
<dbReference type="GO" id="GO:0046872">
    <property type="term" value="F:metal ion binding"/>
    <property type="evidence" value="ECO:0007669"/>
    <property type="project" value="UniProtKB-KW"/>
</dbReference>
<keyword evidence="5" id="KW-0472">Membrane</keyword>
<dbReference type="OrthoDB" id="25466at2759"/>
<dbReference type="Proteomes" id="UP000886998">
    <property type="component" value="Unassembled WGS sequence"/>
</dbReference>
<sequence length="328" mass="36539">MSILQSAVQNYWSKACLVVGGCAVLGLSAYKFFSYYQNRNRLIDEGFEEVPITDESVKKIVVLGLKGAGKSTFMSQLSKTANNKILRHSKINGLSVLSVQCKRGIILNFAEMAGSESIRIYWSSLLQDTDLLIYLVDSTDEHRLAESVKELRIVTACDKLQSLPIIILANKQDLQDAASPKDIEAAFGIPELSNRIAVFPLEMPPGVDEINQSLLKAHFYSYVDICLPISRVRAVVVNLVLTTLYWAFQIPWYILYANQVSWEILPERLGNGTGRLLVSESFTLAKDGDSSGTATSVDGTEDYPNPLFRRILCCFCTLKIWVVFSTLC</sequence>
<reference evidence="6" key="1">
    <citation type="submission" date="2020-08" db="EMBL/GenBank/DDBJ databases">
        <title>Multicomponent nature underlies the extraordinary mechanical properties of spider dragline silk.</title>
        <authorList>
            <person name="Kono N."/>
            <person name="Nakamura H."/>
            <person name="Mori M."/>
            <person name="Yoshida Y."/>
            <person name="Ohtoshi R."/>
            <person name="Malay A.D."/>
            <person name="Moran D.A.P."/>
            <person name="Tomita M."/>
            <person name="Numata K."/>
            <person name="Arakawa K."/>
        </authorList>
    </citation>
    <scope>NUCLEOTIDE SEQUENCE</scope>
</reference>
<dbReference type="Pfam" id="PF00025">
    <property type="entry name" value="Arf"/>
    <property type="match status" value="1"/>
</dbReference>
<proteinExistence type="predicted"/>
<evidence type="ECO:0000256" key="5">
    <source>
        <dbReference type="SAM" id="Phobius"/>
    </source>
</evidence>
<name>A0A8X6MD23_9ARAC</name>
<keyword evidence="5" id="KW-0812">Transmembrane</keyword>
<feature type="binding site" evidence="4">
    <location>
        <position position="71"/>
    </location>
    <ligand>
        <name>Mg(2+)</name>
        <dbReference type="ChEBI" id="CHEBI:18420"/>
    </ligand>
</feature>
<evidence type="ECO:0000313" key="6">
    <source>
        <dbReference type="EMBL" id="GFS41344.1"/>
    </source>
</evidence>
<keyword evidence="4" id="KW-0479">Metal-binding</keyword>
<accession>A0A8X6MD23</accession>
<evidence type="ECO:0000256" key="1">
    <source>
        <dbReference type="ARBA" id="ARBA00022741"/>
    </source>
</evidence>
<dbReference type="GO" id="GO:0005525">
    <property type="term" value="F:GTP binding"/>
    <property type="evidence" value="ECO:0007669"/>
    <property type="project" value="UniProtKB-KW"/>
</dbReference>
<dbReference type="SMART" id="SM00178">
    <property type="entry name" value="SAR"/>
    <property type="match status" value="1"/>
</dbReference>
<dbReference type="GO" id="GO:0003924">
    <property type="term" value="F:GTPase activity"/>
    <property type="evidence" value="ECO:0007669"/>
    <property type="project" value="InterPro"/>
</dbReference>
<dbReference type="EMBL" id="BMAV01025413">
    <property type="protein sequence ID" value="GFS41344.1"/>
    <property type="molecule type" value="Genomic_DNA"/>
</dbReference>
<dbReference type="InterPro" id="IPR006689">
    <property type="entry name" value="Small_GTPase_ARF/SAR"/>
</dbReference>
<keyword evidence="4" id="KW-0460">Magnesium</keyword>
<keyword evidence="7" id="KW-1185">Reference proteome</keyword>
<keyword evidence="1 3" id="KW-0547">Nucleotide-binding</keyword>
<dbReference type="Gene3D" id="3.40.50.300">
    <property type="entry name" value="P-loop containing nucleotide triphosphate hydrolases"/>
    <property type="match status" value="1"/>
</dbReference>
<evidence type="ECO:0000313" key="7">
    <source>
        <dbReference type="Proteomes" id="UP000886998"/>
    </source>
</evidence>
<gene>
    <name evidence="6" type="primary">Arl3</name>
    <name evidence="6" type="ORF">TNIN_19481</name>
</gene>
<dbReference type="PRINTS" id="PR00449">
    <property type="entry name" value="RASTRNSFRMNG"/>
</dbReference>
<evidence type="ECO:0000256" key="3">
    <source>
        <dbReference type="PIRSR" id="PIRSR606689-1"/>
    </source>
</evidence>
<dbReference type="InterPro" id="IPR027417">
    <property type="entry name" value="P-loop_NTPase"/>
</dbReference>
<dbReference type="PANTHER" id="PTHR46724">
    <property type="entry name" value="ADP-RIBOSYLATION FACTOR-LIKE PROTEIN 9-RELATED"/>
    <property type="match status" value="1"/>
</dbReference>
<feature type="binding site" evidence="3">
    <location>
        <begin position="170"/>
        <end position="173"/>
    </location>
    <ligand>
        <name>GTP</name>
        <dbReference type="ChEBI" id="CHEBI:37565"/>
    </ligand>
</feature>
<organism evidence="6 7">
    <name type="scientific">Trichonephila inaurata madagascariensis</name>
    <dbReference type="NCBI Taxonomy" id="2747483"/>
    <lineage>
        <taxon>Eukaryota</taxon>
        <taxon>Metazoa</taxon>
        <taxon>Ecdysozoa</taxon>
        <taxon>Arthropoda</taxon>
        <taxon>Chelicerata</taxon>
        <taxon>Arachnida</taxon>
        <taxon>Araneae</taxon>
        <taxon>Araneomorphae</taxon>
        <taxon>Entelegynae</taxon>
        <taxon>Araneoidea</taxon>
        <taxon>Nephilidae</taxon>
        <taxon>Trichonephila</taxon>
        <taxon>Trichonephila inaurata</taxon>
    </lineage>
</organism>
<dbReference type="AlphaFoldDB" id="A0A8X6MD23"/>
<keyword evidence="5" id="KW-1133">Transmembrane helix</keyword>
<dbReference type="InterPro" id="IPR053254">
    <property type="entry name" value="Arf-like_GTPase"/>
</dbReference>
<feature type="transmembrane region" description="Helical" evidence="5">
    <location>
        <begin position="235"/>
        <end position="255"/>
    </location>
</feature>
<protein>
    <submittedName>
        <fullName evidence="6">ADP-ribosylation factor-like protein 3</fullName>
    </submittedName>
</protein>
<evidence type="ECO:0000256" key="2">
    <source>
        <dbReference type="ARBA" id="ARBA00023134"/>
    </source>
</evidence>
<evidence type="ECO:0000256" key="4">
    <source>
        <dbReference type="PIRSR" id="PIRSR606689-2"/>
    </source>
</evidence>
<dbReference type="SUPFAM" id="SSF52540">
    <property type="entry name" value="P-loop containing nucleoside triphosphate hydrolases"/>
    <property type="match status" value="1"/>
</dbReference>
<dbReference type="SMART" id="SM00177">
    <property type="entry name" value="ARF"/>
    <property type="match status" value="1"/>
</dbReference>
<keyword evidence="2 3" id="KW-0342">GTP-binding</keyword>
<feature type="transmembrane region" description="Helical" evidence="5">
    <location>
        <begin position="12"/>
        <end position="33"/>
    </location>
</feature>
<dbReference type="PROSITE" id="PS51417">
    <property type="entry name" value="ARF"/>
    <property type="match status" value="1"/>
</dbReference>
<feature type="binding site" evidence="3">
    <location>
        <position position="114"/>
    </location>
    <ligand>
        <name>GTP</name>
        <dbReference type="ChEBI" id="CHEBI:37565"/>
    </ligand>
</feature>